<evidence type="ECO:0000256" key="1">
    <source>
        <dbReference type="ARBA" id="ARBA00004273"/>
    </source>
</evidence>
<protein>
    <recommendedName>
        <fullName evidence="10">ATP synthase F1 complex delta/epsilon subunit N-terminal domain-containing protein</fullName>
    </recommendedName>
</protein>
<dbReference type="Gene3D" id="2.60.15.10">
    <property type="entry name" value="F0F1 ATP synthase delta/epsilon subunit, N-terminal"/>
    <property type="match status" value="1"/>
</dbReference>
<keyword evidence="4" id="KW-0375">Hydrogen ion transport</keyword>
<evidence type="ECO:0000256" key="9">
    <source>
        <dbReference type="ARBA" id="ARBA00023136"/>
    </source>
</evidence>
<dbReference type="CDD" id="cd12152">
    <property type="entry name" value="F1-ATPase_delta"/>
    <property type="match status" value="1"/>
</dbReference>
<sequence>MFRQATTRLLSRSTIAAPTPAAFRARPFSDVPASQAADEIFSEAWKKAAPNLDPPKTPPVFVQPRPLTPSSVPSKFVVKFLLPYDDSELSPKEVDMVIIPALIGEMRVLPGHVTTFAEMKLGVLSLHEQNEVTQYFVCGGFAMIHPFSVADIVTTEAVPLDEIDSSLVQKGLAESTQKLSLASTELEKVEAQIGVDLYNALNSALIA</sequence>
<evidence type="ECO:0000256" key="3">
    <source>
        <dbReference type="ARBA" id="ARBA00022448"/>
    </source>
</evidence>
<dbReference type="Pfam" id="PF02823">
    <property type="entry name" value="ATP-synt_DE_N"/>
    <property type="match status" value="1"/>
</dbReference>
<keyword evidence="9" id="KW-0472">Membrane</keyword>
<keyword evidence="12" id="KW-1185">Reference proteome</keyword>
<dbReference type="InterPro" id="IPR020546">
    <property type="entry name" value="ATP_synth_F1_dsu/esu_N"/>
</dbReference>
<dbReference type="InterPro" id="IPR036771">
    <property type="entry name" value="ATPsynth_dsu/esu_N"/>
</dbReference>
<dbReference type="AlphaFoldDB" id="A0A5J4ZD09"/>
<dbReference type="PANTHER" id="PTHR13822">
    <property type="entry name" value="ATP SYNTHASE DELTA/EPSILON CHAIN"/>
    <property type="match status" value="1"/>
</dbReference>
<evidence type="ECO:0000256" key="7">
    <source>
        <dbReference type="ARBA" id="ARBA00023065"/>
    </source>
</evidence>
<organism evidence="11 12">
    <name type="scientific">Nyssa sinensis</name>
    <dbReference type="NCBI Taxonomy" id="561372"/>
    <lineage>
        <taxon>Eukaryota</taxon>
        <taxon>Viridiplantae</taxon>
        <taxon>Streptophyta</taxon>
        <taxon>Embryophyta</taxon>
        <taxon>Tracheophyta</taxon>
        <taxon>Spermatophyta</taxon>
        <taxon>Magnoliopsida</taxon>
        <taxon>eudicotyledons</taxon>
        <taxon>Gunneridae</taxon>
        <taxon>Pentapetalae</taxon>
        <taxon>asterids</taxon>
        <taxon>Cornales</taxon>
        <taxon>Nyssaceae</taxon>
        <taxon>Nyssa</taxon>
    </lineage>
</organism>
<dbReference type="GO" id="GO:0005743">
    <property type="term" value="C:mitochondrial inner membrane"/>
    <property type="evidence" value="ECO:0007669"/>
    <property type="project" value="UniProtKB-SubCell"/>
</dbReference>
<proteinExistence type="inferred from homology"/>
<evidence type="ECO:0000256" key="8">
    <source>
        <dbReference type="ARBA" id="ARBA00023128"/>
    </source>
</evidence>
<dbReference type="OrthoDB" id="270171at2759"/>
<keyword evidence="8" id="KW-0496">Mitochondrion</keyword>
<evidence type="ECO:0000313" key="11">
    <source>
        <dbReference type="EMBL" id="KAA8515809.1"/>
    </source>
</evidence>
<evidence type="ECO:0000256" key="4">
    <source>
        <dbReference type="ARBA" id="ARBA00022781"/>
    </source>
</evidence>
<keyword evidence="5" id="KW-0999">Mitochondrion inner membrane</keyword>
<dbReference type="PANTHER" id="PTHR13822:SF7">
    <property type="entry name" value="ATP SYNTHASE SUBUNIT DELTA, MITOCHONDRIAL"/>
    <property type="match status" value="1"/>
</dbReference>
<comment type="subcellular location">
    <subcellularLocation>
        <location evidence="1">Mitochondrion inner membrane</location>
    </subcellularLocation>
</comment>
<dbReference type="GO" id="GO:0045259">
    <property type="term" value="C:proton-transporting ATP synthase complex"/>
    <property type="evidence" value="ECO:0007669"/>
    <property type="project" value="InterPro"/>
</dbReference>
<evidence type="ECO:0000313" key="12">
    <source>
        <dbReference type="Proteomes" id="UP000325577"/>
    </source>
</evidence>
<comment type="similarity">
    <text evidence="2">Belongs to the ATPase epsilon chain family.</text>
</comment>
<dbReference type="HAMAP" id="MF_00530">
    <property type="entry name" value="ATP_synth_epsil_bac"/>
    <property type="match status" value="1"/>
</dbReference>
<evidence type="ECO:0000256" key="2">
    <source>
        <dbReference type="ARBA" id="ARBA00005712"/>
    </source>
</evidence>
<dbReference type="InterPro" id="IPR001469">
    <property type="entry name" value="ATP_synth_F1_dsu/esu"/>
</dbReference>
<dbReference type="EMBL" id="CM018052">
    <property type="protein sequence ID" value="KAA8515809.1"/>
    <property type="molecule type" value="Genomic_DNA"/>
</dbReference>
<evidence type="ECO:0000256" key="6">
    <source>
        <dbReference type="ARBA" id="ARBA00022946"/>
    </source>
</evidence>
<accession>A0A5J4ZD09</accession>
<dbReference type="GO" id="GO:0046933">
    <property type="term" value="F:proton-transporting ATP synthase activity, rotational mechanism"/>
    <property type="evidence" value="ECO:0007669"/>
    <property type="project" value="InterPro"/>
</dbReference>
<gene>
    <name evidence="11" type="ORF">F0562_018580</name>
</gene>
<keyword evidence="3" id="KW-0813">Transport</keyword>
<dbReference type="Gene3D" id="1.20.5.440">
    <property type="entry name" value="ATP synthase delta/epsilon subunit, C-terminal domain"/>
    <property type="match status" value="1"/>
</dbReference>
<name>A0A5J4ZD09_9ASTE</name>
<evidence type="ECO:0000256" key="5">
    <source>
        <dbReference type="ARBA" id="ARBA00022792"/>
    </source>
</evidence>
<keyword evidence="7" id="KW-0406">Ion transport</keyword>
<feature type="domain" description="ATP synthase F1 complex delta/epsilon subunit N-terminal" evidence="10">
    <location>
        <begin position="92"/>
        <end position="149"/>
    </location>
</feature>
<evidence type="ECO:0000259" key="10">
    <source>
        <dbReference type="Pfam" id="PF02823"/>
    </source>
</evidence>
<dbReference type="SUPFAM" id="SSF51344">
    <property type="entry name" value="Epsilon subunit of F1F0-ATP synthase N-terminal domain"/>
    <property type="match status" value="1"/>
</dbReference>
<dbReference type="Proteomes" id="UP000325577">
    <property type="component" value="Linkage Group LG9"/>
</dbReference>
<reference evidence="11 12" key="1">
    <citation type="submission" date="2019-09" db="EMBL/GenBank/DDBJ databases">
        <title>A chromosome-level genome assembly of the Chinese tupelo Nyssa sinensis.</title>
        <authorList>
            <person name="Yang X."/>
            <person name="Kang M."/>
            <person name="Yang Y."/>
            <person name="Xiong H."/>
            <person name="Wang M."/>
            <person name="Zhang Z."/>
            <person name="Wang Z."/>
            <person name="Wu H."/>
            <person name="Ma T."/>
            <person name="Liu J."/>
            <person name="Xi Z."/>
        </authorList>
    </citation>
    <scope>NUCLEOTIDE SEQUENCE [LARGE SCALE GENOMIC DNA]</scope>
    <source>
        <strain evidence="11">J267</strain>
        <tissue evidence="11">Leaf</tissue>
    </source>
</reference>
<keyword evidence="6" id="KW-0809">Transit peptide</keyword>